<dbReference type="OrthoDB" id="7932267at2"/>
<dbReference type="KEGG" id="hdt:HYPDE_31083"/>
<dbReference type="Gene3D" id="3.40.1260.10">
    <property type="entry name" value="DsrEFH-like"/>
    <property type="match status" value="1"/>
</dbReference>
<gene>
    <name evidence="1" type="ORF">HYPDE_31083</name>
</gene>
<keyword evidence="2" id="KW-1185">Reference proteome</keyword>
<dbReference type="eggNOG" id="COG2044">
    <property type="taxonomic scope" value="Bacteria"/>
</dbReference>
<dbReference type="Proteomes" id="UP000005952">
    <property type="component" value="Chromosome"/>
</dbReference>
<dbReference type="AlphaFoldDB" id="N0BBI8"/>
<evidence type="ECO:0000313" key="2">
    <source>
        <dbReference type="Proteomes" id="UP000005952"/>
    </source>
</evidence>
<name>N0BBI8_9HYPH</name>
<dbReference type="Pfam" id="PF13686">
    <property type="entry name" value="DrsE_2"/>
    <property type="match status" value="1"/>
</dbReference>
<dbReference type="RefSeq" id="WP_015597923.1">
    <property type="nucleotide sequence ID" value="NC_021172.1"/>
</dbReference>
<organism evidence="1 2">
    <name type="scientific">Hyphomicrobium denitrificans 1NES1</name>
    <dbReference type="NCBI Taxonomy" id="670307"/>
    <lineage>
        <taxon>Bacteria</taxon>
        <taxon>Pseudomonadati</taxon>
        <taxon>Pseudomonadota</taxon>
        <taxon>Alphaproteobacteria</taxon>
        <taxon>Hyphomicrobiales</taxon>
        <taxon>Hyphomicrobiaceae</taxon>
        <taxon>Hyphomicrobium</taxon>
    </lineage>
</organism>
<sequence>MTQKLIFILSNTDPRNSEEVGAPIVQATVAAAMSYHVEVICTGTSTKLLKVGVAENIHLKHGETRSVHDFIKEAHAAGVKFFCCSPDLDLVGMHKEDLIPECSGVVGAAHFIEEIMSGESKVLTY</sequence>
<evidence type="ECO:0008006" key="3">
    <source>
        <dbReference type="Google" id="ProtNLM"/>
    </source>
</evidence>
<reference evidence="1 2" key="1">
    <citation type="journal article" date="2013" name="Genome Announc.">
        <title>Genome sequences for three denitrifying bacterial strains isolated from a uranium- and nitrate-contaminated subsurface environment.</title>
        <authorList>
            <person name="Venkatramanan R."/>
            <person name="Prakash O."/>
            <person name="Woyke T."/>
            <person name="Chain P."/>
            <person name="Goodwin L.A."/>
            <person name="Watson D."/>
            <person name="Brooks S."/>
            <person name="Kostka J.E."/>
            <person name="Green S.J."/>
        </authorList>
    </citation>
    <scope>NUCLEOTIDE SEQUENCE [LARGE SCALE GENOMIC DNA]</scope>
    <source>
        <strain evidence="1 2">1NES1</strain>
    </source>
</reference>
<dbReference type="EMBL" id="CP005587">
    <property type="protein sequence ID" value="AGK57891.1"/>
    <property type="molecule type" value="Genomic_DNA"/>
</dbReference>
<evidence type="ECO:0000313" key="1">
    <source>
        <dbReference type="EMBL" id="AGK57891.1"/>
    </source>
</evidence>
<dbReference type="PANTHER" id="PTHR34655:SF2">
    <property type="entry name" value="PEROXIREDOXIN FAMILY PROTEIN"/>
    <property type="match status" value="1"/>
</dbReference>
<dbReference type="InterPro" id="IPR032836">
    <property type="entry name" value="DsrE2-like"/>
</dbReference>
<dbReference type="HOGENOM" id="CLU_139144_1_0_5"/>
<dbReference type="STRING" id="670307.HYPDE_31083"/>
<accession>N0BBI8</accession>
<proteinExistence type="predicted"/>
<dbReference type="SUPFAM" id="SSF75169">
    <property type="entry name" value="DsrEFH-like"/>
    <property type="match status" value="1"/>
</dbReference>
<protein>
    <recommendedName>
        <fullName evidence="3">Peroxiredoxin</fullName>
    </recommendedName>
</protein>
<dbReference type="InterPro" id="IPR027396">
    <property type="entry name" value="DsrEFH-like"/>
</dbReference>
<dbReference type="PANTHER" id="PTHR34655">
    <property type="entry name" value="CONSERVED WITHIN P. AEROPHILUM"/>
    <property type="match status" value="1"/>
</dbReference>